<dbReference type="GO" id="GO:1990281">
    <property type="term" value="C:efflux pump complex"/>
    <property type="evidence" value="ECO:0007669"/>
    <property type="project" value="TreeGrafter"/>
</dbReference>
<evidence type="ECO:0000256" key="1">
    <source>
        <dbReference type="ARBA" id="ARBA00009477"/>
    </source>
</evidence>
<proteinExistence type="inferred from homology"/>
<protein>
    <submittedName>
        <fullName evidence="6">Efflux RND transporter periplasmic adaptor subunit</fullName>
    </submittedName>
</protein>
<dbReference type="Gene3D" id="1.10.287.470">
    <property type="entry name" value="Helix hairpin bin"/>
    <property type="match status" value="1"/>
</dbReference>
<dbReference type="Gene3D" id="2.40.420.20">
    <property type="match status" value="1"/>
</dbReference>
<evidence type="ECO:0000313" key="7">
    <source>
        <dbReference type="Proteomes" id="UP000319502"/>
    </source>
</evidence>
<dbReference type="EMBL" id="VMNK01000001">
    <property type="protein sequence ID" value="TVO59798.1"/>
    <property type="molecule type" value="Genomic_DNA"/>
</dbReference>
<keyword evidence="7" id="KW-1185">Reference proteome</keyword>
<feature type="signal peptide" evidence="2">
    <location>
        <begin position="1"/>
        <end position="21"/>
    </location>
</feature>
<dbReference type="AlphaFoldDB" id="A0A557R3T2"/>
<reference evidence="6 7" key="1">
    <citation type="submission" date="2019-07" db="EMBL/GenBank/DDBJ databases">
        <title>The pathways for chlorine oxyanion respiration interact through the shared metabolite chlorate.</title>
        <authorList>
            <person name="Barnum T.P."/>
            <person name="Cheng Y."/>
            <person name="Hill K.A."/>
            <person name="Lucas L.N."/>
            <person name="Carlson H.K."/>
            <person name="Coates J.D."/>
        </authorList>
    </citation>
    <scope>NUCLEOTIDE SEQUENCE [LARGE SCALE GENOMIC DNA]</scope>
    <source>
        <strain evidence="6 7">SFB-3</strain>
    </source>
</reference>
<dbReference type="FunFam" id="2.40.30.170:FF:000010">
    <property type="entry name" value="Efflux RND transporter periplasmic adaptor subunit"/>
    <property type="match status" value="1"/>
</dbReference>
<dbReference type="SUPFAM" id="SSF111369">
    <property type="entry name" value="HlyD-like secretion proteins"/>
    <property type="match status" value="1"/>
</dbReference>
<dbReference type="OrthoDB" id="9806939at2"/>
<dbReference type="InterPro" id="IPR058792">
    <property type="entry name" value="Beta-barrel_RND_2"/>
</dbReference>
<dbReference type="Pfam" id="PF25973">
    <property type="entry name" value="BSH_CzcB"/>
    <property type="match status" value="1"/>
</dbReference>
<organism evidence="6 7">
    <name type="scientific">Denitromonas halophila</name>
    <dbReference type="NCBI Taxonomy" id="1629404"/>
    <lineage>
        <taxon>Bacteria</taxon>
        <taxon>Pseudomonadati</taxon>
        <taxon>Pseudomonadota</taxon>
        <taxon>Betaproteobacteria</taxon>
        <taxon>Rhodocyclales</taxon>
        <taxon>Zoogloeaceae</taxon>
        <taxon>Denitromonas</taxon>
    </lineage>
</organism>
<evidence type="ECO:0000259" key="3">
    <source>
        <dbReference type="Pfam" id="PF25954"/>
    </source>
</evidence>
<name>A0A557R3T2_9RHOO</name>
<evidence type="ECO:0000259" key="5">
    <source>
        <dbReference type="Pfam" id="PF25989"/>
    </source>
</evidence>
<sequence>MTSKVVLIGTLALGVAGSVVAQNGDAGKAGPQATAVEAQPVARLSLGDEVSAVGTLRSSESVVLRPETAGRIAKIGFVEGRPVKRGDMLIGLDASVQAAELAQARAGLSLAQANFRRTEDLFNRKFVSQRALDEARAGLRVAEAADQAAAARLARMTVRAPFDGIVGIRKVSIGDYVKEGADLVNLEAIDMLKVDFRLPERHIGSLAPGQRLTVSADALGTTPFPATVTAIDPLIDAEGRAIRLQATLDNREGKLRPGMFARVRLSLGEAQSVLVVPEQALVPTAEGQFVFRIVEGKAQRTSVQVGRRQGTSVEITDGLPEGAEVVTAGQIKLRDGAPVRAVAPAAR</sequence>
<evidence type="ECO:0000313" key="6">
    <source>
        <dbReference type="EMBL" id="TVO59798.1"/>
    </source>
</evidence>
<dbReference type="PANTHER" id="PTHR30469:SF11">
    <property type="entry name" value="BLL4320 PROTEIN"/>
    <property type="match status" value="1"/>
</dbReference>
<dbReference type="Pfam" id="PF25954">
    <property type="entry name" value="Beta-barrel_RND_2"/>
    <property type="match status" value="1"/>
</dbReference>
<dbReference type="Gene3D" id="2.40.30.170">
    <property type="match status" value="1"/>
</dbReference>
<dbReference type="PANTHER" id="PTHR30469">
    <property type="entry name" value="MULTIDRUG RESISTANCE PROTEIN MDTA"/>
    <property type="match status" value="1"/>
</dbReference>
<keyword evidence="2" id="KW-0732">Signal</keyword>
<evidence type="ECO:0000256" key="2">
    <source>
        <dbReference type="SAM" id="SignalP"/>
    </source>
</evidence>
<dbReference type="Gene3D" id="2.40.50.100">
    <property type="match status" value="1"/>
</dbReference>
<dbReference type="GO" id="GO:0015562">
    <property type="term" value="F:efflux transmembrane transporter activity"/>
    <property type="evidence" value="ECO:0007669"/>
    <property type="project" value="TreeGrafter"/>
</dbReference>
<comment type="caution">
    <text evidence="6">The sequence shown here is derived from an EMBL/GenBank/DDBJ whole genome shotgun (WGS) entry which is preliminary data.</text>
</comment>
<dbReference type="Pfam" id="PF25989">
    <property type="entry name" value="YknX_C"/>
    <property type="match status" value="1"/>
</dbReference>
<dbReference type="InterPro" id="IPR006143">
    <property type="entry name" value="RND_pump_MFP"/>
</dbReference>
<dbReference type="Proteomes" id="UP000319502">
    <property type="component" value="Unassembled WGS sequence"/>
</dbReference>
<comment type="similarity">
    <text evidence="1">Belongs to the membrane fusion protein (MFP) (TC 8.A.1) family.</text>
</comment>
<evidence type="ECO:0000259" key="4">
    <source>
        <dbReference type="Pfam" id="PF25973"/>
    </source>
</evidence>
<feature type="domain" description="CzcB-like barrel-sandwich hybrid" evidence="4">
    <location>
        <begin position="63"/>
        <end position="184"/>
    </location>
</feature>
<dbReference type="InterPro" id="IPR058647">
    <property type="entry name" value="BSH_CzcB-like"/>
</dbReference>
<feature type="domain" description="CusB-like beta-barrel" evidence="3">
    <location>
        <begin position="195"/>
        <end position="266"/>
    </location>
</feature>
<gene>
    <name evidence="6" type="ORF">FHP91_00520</name>
</gene>
<dbReference type="InterPro" id="IPR058637">
    <property type="entry name" value="YknX-like_C"/>
</dbReference>
<dbReference type="NCBIfam" id="TIGR01730">
    <property type="entry name" value="RND_mfp"/>
    <property type="match status" value="1"/>
</dbReference>
<feature type="chain" id="PRO_5021853680" evidence="2">
    <location>
        <begin position="22"/>
        <end position="347"/>
    </location>
</feature>
<feature type="domain" description="YknX-like C-terminal permuted SH3-like" evidence="5">
    <location>
        <begin position="273"/>
        <end position="340"/>
    </location>
</feature>
<accession>A0A557R3T2</accession>